<evidence type="ECO:0000313" key="5">
    <source>
        <dbReference type="RefSeq" id="XP_011640078.1"/>
    </source>
</evidence>
<dbReference type="KEGG" id="pbar:105429062"/>
<dbReference type="OrthoDB" id="9970237at2759"/>
<reference evidence="3" key="1">
    <citation type="submission" date="2022-04" db="UniProtKB">
        <authorList>
            <consortium name="RefSeq"/>
        </authorList>
    </citation>
    <scope>IDENTIFICATION</scope>
</reference>
<dbReference type="GeneID" id="105429062"/>
<dbReference type="InterPro" id="IPR029245">
    <property type="entry name" value="DUF4528"/>
</dbReference>
<dbReference type="RefSeq" id="XP_011640078.1">
    <property type="nucleotide sequence ID" value="XM_011641776.1"/>
</dbReference>
<dbReference type="PANTHER" id="PTHR34651:SF1">
    <property type="entry name" value="SIMILAR TO ENSANGP00000021391"/>
    <property type="match status" value="1"/>
</dbReference>
<protein>
    <submittedName>
        <fullName evidence="2 3">Uncharacterized protein C15orf61 homolog</fullName>
    </submittedName>
</protein>
<proteinExistence type="predicted"/>
<accession>A0A6I9WKU2</accession>
<keyword evidence="1" id="KW-1185">Reference proteome</keyword>
<dbReference type="Proteomes" id="UP000504615">
    <property type="component" value="Unplaced"/>
</dbReference>
<dbReference type="RefSeq" id="XP_011640073.1">
    <property type="nucleotide sequence ID" value="XM_011641771.2"/>
</dbReference>
<name>A0A6I9WKU2_9HYME</name>
<dbReference type="Pfam" id="PF15031">
    <property type="entry name" value="DUF4528"/>
    <property type="match status" value="1"/>
</dbReference>
<organism evidence="3">
    <name type="scientific">Pogonomyrmex barbatus</name>
    <name type="common">red harvester ant</name>
    <dbReference type="NCBI Taxonomy" id="144034"/>
    <lineage>
        <taxon>Eukaryota</taxon>
        <taxon>Metazoa</taxon>
        <taxon>Ecdysozoa</taxon>
        <taxon>Arthropoda</taxon>
        <taxon>Hexapoda</taxon>
        <taxon>Insecta</taxon>
        <taxon>Pterygota</taxon>
        <taxon>Neoptera</taxon>
        <taxon>Endopterygota</taxon>
        <taxon>Hymenoptera</taxon>
        <taxon>Apocrita</taxon>
        <taxon>Aculeata</taxon>
        <taxon>Formicoidea</taxon>
        <taxon>Formicidae</taxon>
        <taxon>Myrmicinae</taxon>
        <taxon>Pogonomyrmex</taxon>
    </lineage>
</organism>
<dbReference type="AlphaFoldDB" id="A0A6I9WKU2"/>
<sequence>MQSRIIVKAKIERGSLFTRKYANFWMKILQKKKKKPLASEVLTSYLLQTDEPPWTSYFVRYADVVNDQRGMSHFNWPAGGSNYHVLRTGCFPYIKYHCSKRPVQDLSGEDRFFKAIKILNLGIPTLMYGLAATQLIRHHEIVKTPGGDVTIYFLLPEDKGSPY</sequence>
<evidence type="ECO:0000313" key="4">
    <source>
        <dbReference type="RefSeq" id="XP_011640076.1"/>
    </source>
</evidence>
<evidence type="ECO:0000313" key="1">
    <source>
        <dbReference type="Proteomes" id="UP000504615"/>
    </source>
</evidence>
<evidence type="ECO:0000313" key="3">
    <source>
        <dbReference type="RefSeq" id="XP_011640074.1"/>
    </source>
</evidence>
<evidence type="ECO:0000313" key="2">
    <source>
        <dbReference type="RefSeq" id="XP_011640073.1"/>
    </source>
</evidence>
<dbReference type="PANTHER" id="PTHR34651">
    <property type="entry name" value="SIMILAR TO ENSANGP00000021391"/>
    <property type="match status" value="1"/>
</dbReference>
<dbReference type="RefSeq" id="XP_011640074.1">
    <property type="nucleotide sequence ID" value="XM_011641772.2"/>
</dbReference>
<gene>
    <name evidence="2 3 4 5" type="primary">LOC105429062</name>
</gene>
<dbReference type="RefSeq" id="XP_011640076.1">
    <property type="nucleotide sequence ID" value="XM_011641774.2"/>
</dbReference>